<dbReference type="AlphaFoldDB" id="A0A844GFB7"/>
<gene>
    <name evidence="1" type="ORF">GKE73_16365</name>
</gene>
<name>A0A844GFB7_9NEIS</name>
<protein>
    <submittedName>
        <fullName evidence="1">Uncharacterized protein</fullName>
    </submittedName>
</protein>
<dbReference type="RefSeq" id="WP_230371193.1">
    <property type="nucleotide sequence ID" value="NZ_WLYX01000001.1"/>
</dbReference>
<dbReference type="EMBL" id="WLYX01000001">
    <property type="protein sequence ID" value="MTD34010.1"/>
    <property type="molecule type" value="Genomic_DNA"/>
</dbReference>
<accession>A0A844GFB7</accession>
<comment type="caution">
    <text evidence="1">The sequence shown here is derived from an EMBL/GenBank/DDBJ whole genome shotgun (WGS) entry which is preliminary data.</text>
</comment>
<reference evidence="1 2" key="1">
    <citation type="submission" date="2019-11" db="EMBL/GenBank/DDBJ databases">
        <title>Draft genome sequence of Paludibacterium sp. dN18-1.</title>
        <authorList>
            <person name="Im W.-T."/>
        </authorList>
    </citation>
    <scope>NUCLEOTIDE SEQUENCE [LARGE SCALE GENOMIC DNA]</scope>
    <source>
        <strain evidence="2">dN 18-1</strain>
    </source>
</reference>
<keyword evidence="2" id="KW-1185">Reference proteome</keyword>
<dbReference type="Proteomes" id="UP000446658">
    <property type="component" value="Unassembled WGS sequence"/>
</dbReference>
<evidence type="ECO:0000313" key="1">
    <source>
        <dbReference type="EMBL" id="MTD34010.1"/>
    </source>
</evidence>
<sequence length="90" mass="9627">MNLGEQLTVSATEVEDVEELIESSIKAIEQAQPECSEDDLATGSDLCAEALQFVTERFENKGSIGGVPTGFIDVDKRLLGMKPGDLIIVA</sequence>
<proteinExistence type="predicted"/>
<organism evidence="1 2">
    <name type="scientific">Paludibacterium denitrificans</name>
    <dbReference type="NCBI Taxonomy" id="2675226"/>
    <lineage>
        <taxon>Bacteria</taxon>
        <taxon>Pseudomonadati</taxon>
        <taxon>Pseudomonadota</taxon>
        <taxon>Betaproteobacteria</taxon>
        <taxon>Neisseriales</taxon>
        <taxon>Chromobacteriaceae</taxon>
        <taxon>Paludibacterium</taxon>
    </lineage>
</organism>
<evidence type="ECO:0000313" key="2">
    <source>
        <dbReference type="Proteomes" id="UP000446658"/>
    </source>
</evidence>